<dbReference type="AlphaFoldDB" id="A0AAV1SKK8"/>
<feature type="region of interest" description="Disordered" evidence="1">
    <location>
        <begin position="252"/>
        <end position="298"/>
    </location>
</feature>
<keyword evidence="3" id="KW-1185">Reference proteome</keyword>
<evidence type="ECO:0000256" key="1">
    <source>
        <dbReference type="SAM" id="MobiDB-lite"/>
    </source>
</evidence>
<dbReference type="Proteomes" id="UP001314170">
    <property type="component" value="Unassembled WGS sequence"/>
</dbReference>
<dbReference type="PANTHER" id="PTHR34457:SF3">
    <property type="entry name" value="PROTEIN TIC236, CHLOROPLASTIC"/>
    <property type="match status" value="1"/>
</dbReference>
<dbReference type="InterPro" id="IPR053022">
    <property type="entry name" value="Chloroplast_translocon_comp"/>
</dbReference>
<organism evidence="2 3">
    <name type="scientific">Dovyalis caffra</name>
    <dbReference type="NCBI Taxonomy" id="77055"/>
    <lineage>
        <taxon>Eukaryota</taxon>
        <taxon>Viridiplantae</taxon>
        <taxon>Streptophyta</taxon>
        <taxon>Embryophyta</taxon>
        <taxon>Tracheophyta</taxon>
        <taxon>Spermatophyta</taxon>
        <taxon>Magnoliopsida</taxon>
        <taxon>eudicotyledons</taxon>
        <taxon>Gunneridae</taxon>
        <taxon>Pentapetalae</taxon>
        <taxon>rosids</taxon>
        <taxon>fabids</taxon>
        <taxon>Malpighiales</taxon>
        <taxon>Salicaceae</taxon>
        <taxon>Flacourtieae</taxon>
        <taxon>Dovyalis</taxon>
    </lineage>
</organism>
<comment type="caution">
    <text evidence="2">The sequence shown here is derived from an EMBL/GenBank/DDBJ whole genome shotgun (WGS) entry which is preliminary data.</text>
</comment>
<accession>A0AAV1SKK8</accession>
<dbReference type="PANTHER" id="PTHR34457">
    <property type="entry name" value="EMBRYO DEFECTIVE 2410"/>
    <property type="match status" value="1"/>
</dbReference>
<protein>
    <submittedName>
        <fullName evidence="2">Uncharacterized protein</fullName>
    </submittedName>
</protein>
<sequence>MSLKLSSPFLGIPVNAPLNGRNLANSLYPGRVQLSKIPFRKCMCVKKHSDWVAQAIRFSHFCGKNVELLRNAIGLRNGLRVECVKEPFVQSKALVMSLAPVWKEGLLIVRCSVFGAVISGVCLLVWYGQNRAKGYIEVKLLPSVCSVLSDYIQREIDFGKVRRISPLSVTLESCSIGPHGEEFSCGEVPTMKLQIRPFTSLRRGKIVIDAILSHPSVLVVQKKDYTWLGIPSSEGGLQRHLSNEEGIDFRTKTRRHAREESASQWNRERDVDAKEAAEKGYTVPERDPGRSEDDVPKNDAIRSNALRNFVSFPLMDDKMHWKDHHCMDTGLDYDKKHAHLEKSFGVKFPGSGLKLWSSVIRGPKKNKFKRKVDGSDISAASINAKRRILERSASAAVAYFQGLYSEKSDEPSQSSCAYDVMNLDSLLVQRGGDYNLNISIDASGGDEDLTAKSQNKDSGNQPLEVDQNVHGHIDKFSIIRDTFLSTVVQLIEVQKVSENLPPVRNVSGDAKTNNINDLDLVVGAVNRQIGADDLGTQSRHASQNLTSEKLEPGPATYLPVPGWSFGLASDLLSFSSSVSKLLSHLLAGPFQKIKSGVGPKVEDIVAELVDGEDVVQSEGIEKMLPVSLDSVHFKGGTLLLLAYGDREPREMENVDGHVKFQNHYGRVHVQLSGNCRMWRSGAISEDGGWLSADVFVDIVEQTWHANLKIVNLFAPVRYTLNLLFERILEIPITWSKGRATGEVHLCMSRGETFPNLHGQLDVTGLAFQIYDAPSWFSVRLCLISS</sequence>
<proteinExistence type="predicted"/>
<dbReference type="EMBL" id="CAWUPB010001194">
    <property type="protein sequence ID" value="CAK7353462.1"/>
    <property type="molecule type" value="Genomic_DNA"/>
</dbReference>
<evidence type="ECO:0000313" key="3">
    <source>
        <dbReference type="Proteomes" id="UP001314170"/>
    </source>
</evidence>
<gene>
    <name evidence="2" type="ORF">DCAF_LOCUS24740</name>
</gene>
<reference evidence="2 3" key="1">
    <citation type="submission" date="2024-01" db="EMBL/GenBank/DDBJ databases">
        <authorList>
            <person name="Waweru B."/>
        </authorList>
    </citation>
    <scope>NUCLEOTIDE SEQUENCE [LARGE SCALE GENOMIC DNA]</scope>
</reference>
<name>A0AAV1SKK8_9ROSI</name>
<evidence type="ECO:0000313" key="2">
    <source>
        <dbReference type="EMBL" id="CAK7353462.1"/>
    </source>
</evidence>